<dbReference type="InParanoid" id="K5VRP7"/>
<keyword evidence="3" id="KW-1185">Reference proteome</keyword>
<name>K5VRP7_PHACS</name>
<dbReference type="GeneID" id="18911656"/>
<organism evidence="2 3">
    <name type="scientific">Phanerochaete carnosa (strain HHB-10118-sp)</name>
    <name type="common">White-rot fungus</name>
    <name type="synonym">Peniophora carnosa</name>
    <dbReference type="NCBI Taxonomy" id="650164"/>
    <lineage>
        <taxon>Eukaryota</taxon>
        <taxon>Fungi</taxon>
        <taxon>Dikarya</taxon>
        <taxon>Basidiomycota</taxon>
        <taxon>Agaricomycotina</taxon>
        <taxon>Agaricomycetes</taxon>
        <taxon>Polyporales</taxon>
        <taxon>Phanerochaetaceae</taxon>
        <taxon>Phanerochaete</taxon>
    </lineage>
</organism>
<proteinExistence type="predicted"/>
<evidence type="ECO:0000256" key="1">
    <source>
        <dbReference type="SAM" id="MobiDB-lite"/>
    </source>
</evidence>
<dbReference type="PANTHER" id="PTHR47348">
    <property type="entry name" value="MEIOTICALLY UP-REGULATED GENE 190 PROTEIN"/>
    <property type="match status" value="1"/>
</dbReference>
<dbReference type="KEGG" id="pco:PHACADRAFT_201690"/>
<gene>
    <name evidence="2" type="ORF">PHACADRAFT_201690</name>
</gene>
<feature type="region of interest" description="Disordered" evidence="1">
    <location>
        <begin position="175"/>
        <end position="194"/>
    </location>
</feature>
<dbReference type="EMBL" id="JH930481">
    <property type="protein sequence ID" value="EKM49430.1"/>
    <property type="molecule type" value="Genomic_DNA"/>
</dbReference>
<evidence type="ECO:0000313" key="3">
    <source>
        <dbReference type="Proteomes" id="UP000008370"/>
    </source>
</evidence>
<dbReference type="PANTHER" id="PTHR47348:SF3">
    <property type="entry name" value="MEIOTICALLY UP-REGULATED GENE 190 PROTEIN"/>
    <property type="match status" value="1"/>
</dbReference>
<protein>
    <submittedName>
        <fullName evidence="2">Uncharacterized protein</fullName>
    </submittedName>
</protein>
<sequence>MVVGFVAAARFRVQFVQNLPFVRHLAVTLMDVPKTEVSIEPFTKKLSNVLDLPVIQKFVKVDVTAACVRYIAPKSLTINFAQMLTGDDDSNGKSNLYIVLAYAKFGKPLHATHIIQSDLNPVKGEENLSVMLWDSDKHSADNLIGRVTVLVVKLMKDKEESPNILSVAKEKHEQVQKKHTVAGSQEETDALRTPPDLNIPRGVLSVVIHQINNRRISKVFLAGVKIGIFHTS</sequence>
<accession>K5VRP7</accession>
<dbReference type="Proteomes" id="UP000008370">
    <property type="component" value="Unassembled WGS sequence"/>
</dbReference>
<dbReference type="OrthoDB" id="419768at2759"/>
<dbReference type="SUPFAM" id="SSF49562">
    <property type="entry name" value="C2 domain (Calcium/lipid-binding domain, CaLB)"/>
    <property type="match status" value="1"/>
</dbReference>
<dbReference type="RefSeq" id="XP_007402042.1">
    <property type="nucleotide sequence ID" value="XM_007401980.1"/>
</dbReference>
<dbReference type="HOGENOM" id="CLU_1195249_0_0_1"/>
<dbReference type="Gene3D" id="2.60.40.150">
    <property type="entry name" value="C2 domain"/>
    <property type="match status" value="1"/>
</dbReference>
<dbReference type="Pfam" id="PF25669">
    <property type="entry name" value="SMP_MUG190-like"/>
    <property type="match status" value="1"/>
</dbReference>
<evidence type="ECO:0000313" key="2">
    <source>
        <dbReference type="EMBL" id="EKM49430.1"/>
    </source>
</evidence>
<reference evidence="2 3" key="1">
    <citation type="journal article" date="2012" name="BMC Genomics">
        <title>Comparative genomics of the white-rot fungi, Phanerochaete carnosa and P. chrysosporium, to elucidate the genetic basis of the distinct wood types they colonize.</title>
        <authorList>
            <person name="Suzuki H."/>
            <person name="MacDonald J."/>
            <person name="Syed K."/>
            <person name="Salamov A."/>
            <person name="Hori C."/>
            <person name="Aerts A."/>
            <person name="Henrissat B."/>
            <person name="Wiebenga A."/>
            <person name="vanKuyk P.A."/>
            <person name="Barry K."/>
            <person name="Lindquist E."/>
            <person name="LaButti K."/>
            <person name="Lapidus A."/>
            <person name="Lucas S."/>
            <person name="Coutinho P."/>
            <person name="Gong Y."/>
            <person name="Samejima M."/>
            <person name="Mahadevan R."/>
            <person name="Abou-Zaid M."/>
            <person name="de Vries R.P."/>
            <person name="Igarashi K."/>
            <person name="Yadav J.S."/>
            <person name="Grigoriev I.V."/>
            <person name="Master E.R."/>
        </authorList>
    </citation>
    <scope>NUCLEOTIDE SEQUENCE [LARGE SCALE GENOMIC DNA]</scope>
    <source>
        <strain evidence="2 3">HHB-10118-sp</strain>
    </source>
</reference>
<dbReference type="InterPro" id="IPR035892">
    <property type="entry name" value="C2_domain_sf"/>
</dbReference>
<dbReference type="AlphaFoldDB" id="K5VRP7"/>